<sequence length="139" mass="14597">MRFAYPATLESDDGSIAVSFDRLPGSTWGATEGEALTRAEDLLVTALSTFVEAGKPIPAPPAAKGRPVVGVPSLVAAKLALHGAMLAAGISNVELGHQIGLDERAVRRLRDPLHRSHIGSVETALRALGRRLEVQAFPA</sequence>
<keyword evidence="2" id="KW-1185">Reference proteome</keyword>
<dbReference type="SUPFAM" id="SSF143100">
    <property type="entry name" value="TTHA1013/TTHA0281-like"/>
    <property type="match status" value="1"/>
</dbReference>
<accession>A0A5M6IUT8</accession>
<evidence type="ECO:0000313" key="2">
    <source>
        <dbReference type="Proteomes" id="UP000325255"/>
    </source>
</evidence>
<reference evidence="1 2" key="1">
    <citation type="submission" date="2019-09" db="EMBL/GenBank/DDBJ databases">
        <title>Genome sequence of Rhodovastum atsumiense, a diverse member of the Acetobacteraceae family of non-sulfur purple photosynthetic bacteria.</title>
        <authorList>
            <person name="Meyer T."/>
            <person name="Kyndt J."/>
        </authorList>
    </citation>
    <scope>NUCLEOTIDE SEQUENCE [LARGE SCALE GENOMIC DNA]</scope>
    <source>
        <strain evidence="1 2">DSM 21279</strain>
    </source>
</reference>
<evidence type="ECO:0008006" key="3">
    <source>
        <dbReference type="Google" id="ProtNLM"/>
    </source>
</evidence>
<dbReference type="InterPro" id="IPR035069">
    <property type="entry name" value="TTHA1013/TTHA0281-like"/>
</dbReference>
<dbReference type="Gene3D" id="3.30.160.250">
    <property type="match status" value="1"/>
</dbReference>
<gene>
    <name evidence="1" type="ORF">F1189_13790</name>
</gene>
<organism evidence="1 2">
    <name type="scientific">Rhodovastum atsumiense</name>
    <dbReference type="NCBI Taxonomy" id="504468"/>
    <lineage>
        <taxon>Bacteria</taxon>
        <taxon>Pseudomonadati</taxon>
        <taxon>Pseudomonadota</taxon>
        <taxon>Alphaproteobacteria</taxon>
        <taxon>Acetobacterales</taxon>
        <taxon>Acetobacteraceae</taxon>
        <taxon>Rhodovastum</taxon>
    </lineage>
</organism>
<dbReference type="OrthoDB" id="9807959at2"/>
<name>A0A5M6IUT8_9PROT</name>
<dbReference type="RefSeq" id="WP_150041401.1">
    <property type="nucleotide sequence ID" value="NZ_OW485606.1"/>
</dbReference>
<dbReference type="Proteomes" id="UP000325255">
    <property type="component" value="Unassembled WGS sequence"/>
</dbReference>
<protein>
    <recommendedName>
        <fullName evidence="3">Type II toxin-antitoxin system HicB family antitoxin</fullName>
    </recommendedName>
</protein>
<comment type="caution">
    <text evidence="1">The sequence shown here is derived from an EMBL/GenBank/DDBJ whole genome shotgun (WGS) entry which is preliminary data.</text>
</comment>
<proteinExistence type="predicted"/>
<evidence type="ECO:0000313" key="1">
    <source>
        <dbReference type="EMBL" id="KAA5611627.1"/>
    </source>
</evidence>
<dbReference type="AlphaFoldDB" id="A0A5M6IUT8"/>
<dbReference type="EMBL" id="VWPK01000019">
    <property type="protein sequence ID" value="KAA5611627.1"/>
    <property type="molecule type" value="Genomic_DNA"/>
</dbReference>